<feature type="compositionally biased region" description="Low complexity" evidence="7">
    <location>
        <begin position="586"/>
        <end position="610"/>
    </location>
</feature>
<feature type="compositionally biased region" description="Basic and acidic residues" evidence="7">
    <location>
        <begin position="402"/>
        <end position="424"/>
    </location>
</feature>
<feature type="region of interest" description="Disordered" evidence="7">
    <location>
        <begin position="1"/>
        <end position="753"/>
    </location>
</feature>
<feature type="compositionally biased region" description="Basic residues" evidence="7">
    <location>
        <begin position="1290"/>
        <end position="1306"/>
    </location>
</feature>
<evidence type="ECO:0000313" key="9">
    <source>
        <dbReference type="EMBL" id="RXM91808.1"/>
    </source>
</evidence>
<feature type="compositionally biased region" description="Basic and acidic residues" evidence="7">
    <location>
        <begin position="208"/>
        <end position="252"/>
    </location>
</feature>
<feature type="compositionally biased region" description="Acidic residues" evidence="7">
    <location>
        <begin position="389"/>
        <end position="401"/>
    </location>
</feature>
<feature type="region of interest" description="Disordered" evidence="7">
    <location>
        <begin position="1022"/>
        <end position="1089"/>
    </location>
</feature>
<dbReference type="FunFam" id="3.30.40.10:FF:000394">
    <property type="entry name" value="Histone-lysine N-methyltransferase"/>
    <property type="match status" value="1"/>
</dbReference>
<keyword evidence="3" id="KW-0862">Zinc</keyword>
<evidence type="ECO:0000256" key="4">
    <source>
        <dbReference type="ARBA" id="ARBA00023015"/>
    </source>
</evidence>
<keyword evidence="9" id="KW-0808">Transferase</keyword>
<evidence type="ECO:0000256" key="1">
    <source>
        <dbReference type="ARBA" id="ARBA00022723"/>
    </source>
</evidence>
<proteinExistence type="predicted"/>
<feature type="compositionally biased region" description="Basic and acidic residues" evidence="7">
    <location>
        <begin position="69"/>
        <end position="80"/>
    </location>
</feature>
<organism evidence="9 10">
    <name type="scientific">Acipenser ruthenus</name>
    <name type="common">Sterlet sturgeon</name>
    <dbReference type="NCBI Taxonomy" id="7906"/>
    <lineage>
        <taxon>Eukaryota</taxon>
        <taxon>Metazoa</taxon>
        <taxon>Chordata</taxon>
        <taxon>Craniata</taxon>
        <taxon>Vertebrata</taxon>
        <taxon>Euteleostomi</taxon>
        <taxon>Actinopterygii</taxon>
        <taxon>Chondrostei</taxon>
        <taxon>Acipenseriformes</taxon>
        <taxon>Acipenseridae</taxon>
        <taxon>Acipenser</taxon>
    </lineage>
</organism>
<dbReference type="Pfam" id="PF00628">
    <property type="entry name" value="PHD"/>
    <property type="match status" value="1"/>
</dbReference>
<protein>
    <submittedName>
        <fullName evidence="9">Histone-lysine N-methyltransferase 2B</fullName>
    </submittedName>
</protein>
<feature type="domain" description="PHD-type" evidence="8">
    <location>
        <begin position="1370"/>
        <end position="1422"/>
    </location>
</feature>
<feature type="compositionally biased region" description="Basic residues" evidence="7">
    <location>
        <begin position="681"/>
        <end position="703"/>
    </location>
</feature>
<feature type="compositionally biased region" description="Acidic residues" evidence="7">
    <location>
        <begin position="711"/>
        <end position="743"/>
    </location>
</feature>
<dbReference type="GO" id="GO:0042800">
    <property type="term" value="F:histone H3K4 methyltransferase activity"/>
    <property type="evidence" value="ECO:0007669"/>
    <property type="project" value="TreeGrafter"/>
</dbReference>
<feature type="region of interest" description="Disordered" evidence="7">
    <location>
        <begin position="847"/>
        <end position="957"/>
    </location>
</feature>
<feature type="compositionally biased region" description="Low complexity" evidence="7">
    <location>
        <begin position="105"/>
        <end position="115"/>
    </location>
</feature>
<feature type="compositionally biased region" description="Acidic residues" evidence="7">
    <location>
        <begin position="1114"/>
        <end position="1123"/>
    </location>
</feature>
<dbReference type="EMBL" id="SCEB01007717">
    <property type="protein sequence ID" value="RXM91808.1"/>
    <property type="molecule type" value="Genomic_DNA"/>
</dbReference>
<feature type="compositionally biased region" description="Basic and acidic residues" evidence="7">
    <location>
        <begin position="89"/>
        <end position="104"/>
    </location>
</feature>
<dbReference type="GO" id="GO:0032259">
    <property type="term" value="P:methylation"/>
    <property type="evidence" value="ECO:0007669"/>
    <property type="project" value="UniProtKB-KW"/>
</dbReference>
<keyword evidence="2 6" id="KW-0863">Zinc-finger</keyword>
<gene>
    <name evidence="9" type="ORF">EOD39_20797</name>
</gene>
<keyword evidence="9" id="KW-0489">Methyltransferase</keyword>
<feature type="compositionally biased region" description="Basic residues" evidence="7">
    <location>
        <begin position="361"/>
        <end position="379"/>
    </location>
</feature>
<keyword evidence="5" id="KW-0804">Transcription</keyword>
<evidence type="ECO:0000259" key="8">
    <source>
        <dbReference type="PROSITE" id="PS50016"/>
    </source>
</evidence>
<dbReference type="InterPro" id="IPR019787">
    <property type="entry name" value="Znf_PHD-finger"/>
</dbReference>
<evidence type="ECO:0000256" key="2">
    <source>
        <dbReference type="ARBA" id="ARBA00022771"/>
    </source>
</evidence>
<feature type="compositionally biased region" description="Low complexity" evidence="7">
    <location>
        <begin position="936"/>
        <end position="947"/>
    </location>
</feature>
<feature type="compositionally biased region" description="Basic residues" evidence="7">
    <location>
        <begin position="40"/>
        <end position="64"/>
    </location>
</feature>
<dbReference type="GO" id="GO:0008270">
    <property type="term" value="F:zinc ion binding"/>
    <property type="evidence" value="ECO:0007669"/>
    <property type="project" value="UniProtKB-KW"/>
</dbReference>
<accession>A0A444UUG3</accession>
<evidence type="ECO:0000256" key="3">
    <source>
        <dbReference type="ARBA" id="ARBA00022833"/>
    </source>
</evidence>
<feature type="compositionally biased region" description="Low complexity" evidence="7">
    <location>
        <begin position="321"/>
        <end position="344"/>
    </location>
</feature>
<dbReference type="InterPro" id="IPR001965">
    <property type="entry name" value="Znf_PHD"/>
</dbReference>
<dbReference type="PROSITE" id="PS50016">
    <property type="entry name" value="ZF_PHD_2"/>
    <property type="match status" value="1"/>
</dbReference>
<feature type="region of interest" description="Disordered" evidence="7">
    <location>
        <begin position="1176"/>
        <end position="1225"/>
    </location>
</feature>
<feature type="compositionally biased region" description="Acidic residues" evidence="7">
    <location>
        <begin position="1030"/>
        <end position="1039"/>
    </location>
</feature>
<feature type="region of interest" description="Disordered" evidence="7">
    <location>
        <begin position="1105"/>
        <end position="1137"/>
    </location>
</feature>
<dbReference type="GO" id="GO:0045893">
    <property type="term" value="P:positive regulation of DNA-templated transcription"/>
    <property type="evidence" value="ECO:0007669"/>
    <property type="project" value="TreeGrafter"/>
</dbReference>
<sequence length="1477" mass="159477">MCKAPKTSATVDNFSKQSREKPPPPAPDPGEASTASASKISRKVFSRTLKKGGRVPASPKRKTAVSKPQNKERTGLKGERAASLPQKTTKKEAPSRASQKDKPSSSRASAASWRSQPQTKGSAKPRITIKLAGRKSSKRAAAAGGRKPVKKLKVVGFKYVSKAKKLTSKPLPSAHVKLKKGRKSADEGPEPEKSKQTRLRPPAQGRTSEVRTEGRKAKAKPDGAKAKPEAKRESKRAAKAKAKPEAKRESKRAAKAAGAVPQSAGEAGEGGSSAADLQEGPVGDSAVVEEDGKVKRKLKVGKILGLKLKRVRNPEEPGQDSSAPQAAAGPSSGSASSSSSSSTSTKRKQNKYVWTLTLVKGKGKATKVPRSAGLKKKKTTPATQTPETTEAEGEPEEDQAVEGDRGWVVESKPVEPAEDTTERKPGRRQQSLGRGRRRRRGKLTEKEKEKEEEEEEEVAAAAGEPTPDAEAPASTSDVEAPAPAPADPEIVEKPLEPLVSSRKKRAARRSSLSVRRKAKARGSKVEPAVGSDVKTVLEPEPEPEPSTESDVPLGPTAVGKKGPRRPRSTGRRKAKRQQTDVINEIPAVPALPSPDLLDPADAESPVVAAAPPTPTLSPKQRRKRATAPTKSGDAEPKPEPEPDPADLGAEGPEMQARSTDLILVLDPPVSETRSESAVRSYGRKPCRRRRPSARRRRKAKVRLTRAAGEEAAGEEAAGEEAAGEEAAGEEAAGEEAAGEEAAGEEATSSVLPARQRLAGVVKAKYMRKLATPFLPAKRPRGRPLSLAKQAQRELAQQLLSNAGKGGGSDSQHPASKDLQRGKSKFLKNIRHFIMPVVSARSSRVIKTPKRFMDDDGMSVLPRRSSPKKPHGRTAREANKEADEGEGGEEGDDDYQYPEQFSPEMDLSPGDQEAFDLFDRRAAEEARGRAGLESRLASDAAASPAALPGKRRSALREPSFRWSNLAGSAGEVFSLVGRQAFDDSLKLPEVILASPGPKRAASAQLSHRETHLKIYESLKKLTARAGRRAEEEEEEEEESSPAEAAPLDRDDDDPEPGHLTLSLPAAVGQLQESSEEEDLPEKEKLKIEDMDSPGVVRKVAVRLRSPGSELLLGEGSDEGVEEADQSTGSDRVEVEERGTSHKIRLTGANKRMFHLLKRAKVQLIKIDQQKQLKSTQLLSGTVRADPKEPPGAVKRRKVVRKRKARLESPPQEESSAPQEPAPAGPRIKHVCRDAAVVLGQPRAMVPDDVPRLSALPLHERDGIAASPRAEGDFASLDGSGRGGDSEESSSRLRRMNISRNLQGRRRPDKSQLDQTPPSVLAALVSGFARREKEPSSPVHKIRVDFKEDCNLRNTWLMGGLSILASVPVMPQYACLLCASKGQHEPLLECERCQNSYHPACLGPNYPKPNKKKKSWVCMTCIRCKSCGVTPGKSWDSEWNHDTSLCPDCTKLYEQGKNPLIPHHSRARETCTSSLIPHH</sequence>
<feature type="region of interest" description="Disordered" evidence="7">
    <location>
        <begin position="769"/>
        <end position="822"/>
    </location>
</feature>
<evidence type="ECO:0000256" key="5">
    <source>
        <dbReference type="ARBA" id="ARBA00023163"/>
    </source>
</evidence>
<dbReference type="SUPFAM" id="SSF57903">
    <property type="entry name" value="FYVE/PHD zinc finger"/>
    <property type="match status" value="1"/>
</dbReference>
<keyword evidence="10" id="KW-1185">Reference proteome</keyword>
<keyword evidence="1" id="KW-0479">Metal-binding</keyword>
<feature type="compositionally biased region" description="Basic residues" evidence="7">
    <location>
        <begin position="501"/>
        <end position="522"/>
    </location>
</feature>
<dbReference type="GO" id="GO:0035097">
    <property type="term" value="C:histone methyltransferase complex"/>
    <property type="evidence" value="ECO:0007669"/>
    <property type="project" value="TreeGrafter"/>
</dbReference>
<feature type="compositionally biased region" description="Acidic residues" evidence="7">
    <location>
        <begin position="882"/>
        <end position="895"/>
    </location>
</feature>
<feature type="compositionally biased region" description="Basic residues" evidence="7">
    <location>
        <begin position="561"/>
        <end position="576"/>
    </location>
</feature>
<dbReference type="PANTHER" id="PTHR45838:SF3">
    <property type="entry name" value="HISTONE-LYSINE N-METHYLTRANSFERASE 2B"/>
    <property type="match status" value="1"/>
</dbReference>
<reference evidence="9 10" key="1">
    <citation type="submission" date="2019-01" db="EMBL/GenBank/DDBJ databases">
        <title>Draft Genome and Complete Hox-Cluster Characterization of the Sterlet Sturgeon (Acipenser ruthenus).</title>
        <authorList>
            <person name="Wei Q."/>
        </authorList>
    </citation>
    <scope>NUCLEOTIDE SEQUENCE [LARGE SCALE GENOMIC DNA]</scope>
    <source>
        <strain evidence="9">WHYD16114868_AA</strain>
        <tissue evidence="9">Blood</tissue>
    </source>
</reference>
<dbReference type="SMART" id="SM00249">
    <property type="entry name" value="PHD"/>
    <property type="match status" value="1"/>
</dbReference>
<feature type="compositionally biased region" description="Basic residues" evidence="7">
    <location>
        <begin position="1192"/>
        <end position="1203"/>
    </location>
</feature>
<dbReference type="Gene3D" id="3.30.40.10">
    <property type="entry name" value="Zinc/RING finger domain, C3HC4 (zinc finger)"/>
    <property type="match status" value="1"/>
</dbReference>
<dbReference type="InterPro" id="IPR013083">
    <property type="entry name" value="Znf_RING/FYVE/PHD"/>
</dbReference>
<feature type="compositionally biased region" description="Basic and acidic residues" evidence="7">
    <location>
        <begin position="183"/>
        <end position="195"/>
    </location>
</feature>
<evidence type="ECO:0000313" key="10">
    <source>
        <dbReference type="Proteomes" id="UP000289886"/>
    </source>
</evidence>
<keyword evidence="4" id="KW-0805">Transcription regulation</keyword>
<feature type="compositionally biased region" description="Low complexity" evidence="7">
    <location>
        <begin position="1206"/>
        <end position="1217"/>
    </location>
</feature>
<feature type="region of interest" description="Disordered" evidence="7">
    <location>
        <begin position="1261"/>
        <end position="1316"/>
    </location>
</feature>
<evidence type="ECO:0000256" key="6">
    <source>
        <dbReference type="PROSITE-ProRule" id="PRU00146"/>
    </source>
</evidence>
<dbReference type="InterPro" id="IPR011011">
    <property type="entry name" value="Znf_FYVE_PHD"/>
</dbReference>
<dbReference type="PANTHER" id="PTHR45838">
    <property type="entry name" value="HISTONE-LYSINE-N-METHYLTRANSFERASE 2 KMT2 FAMILY MEMBER"/>
    <property type="match status" value="1"/>
</dbReference>
<feature type="compositionally biased region" description="Polar residues" evidence="7">
    <location>
        <begin position="7"/>
        <end position="16"/>
    </location>
</feature>
<comment type="caution">
    <text evidence="9">The sequence shown here is derived from an EMBL/GenBank/DDBJ whole genome shotgun (WGS) entry which is preliminary data.</text>
</comment>
<feature type="compositionally biased region" description="Basic and acidic residues" evidence="7">
    <location>
        <begin position="916"/>
        <end position="931"/>
    </location>
</feature>
<evidence type="ECO:0000256" key="7">
    <source>
        <dbReference type="SAM" id="MobiDB-lite"/>
    </source>
</evidence>
<dbReference type="Proteomes" id="UP000289886">
    <property type="component" value="Unassembled WGS sequence"/>
</dbReference>
<name>A0A444UUG3_ACIRT</name>